<dbReference type="RefSeq" id="WP_091832515.1">
    <property type="nucleotide sequence ID" value="NZ_FPAA01000001.1"/>
</dbReference>
<dbReference type="EC" id="4.2.1.19" evidence="6 7"/>
<keyword evidence="9" id="KW-1185">Reference proteome</keyword>
<keyword evidence="4 6" id="KW-0368">Histidine biosynthesis</keyword>
<dbReference type="FunFam" id="3.30.230.40:FF:000001">
    <property type="entry name" value="Imidazoleglycerol-phosphate dehydratase HisB"/>
    <property type="match status" value="1"/>
</dbReference>
<sequence length="196" mass="22029">MNHRSGSIQRTTKETNIQLNIQLDGQGETELSTGVPFLEHMLDLFAKHGLFDLKVVAQGDHEVDDHHTVEDIAICLGETIREAIGDKKGIRRYGNASVPMDESLGQVIIDLSNRPHLEFRADFPQGKVGNFDTELVHEFFWKLALEARMNLHVILHYGRNTHHMIESLFKALGRALDMATQVDPRVKSVPSSKGVL</sequence>
<dbReference type="NCBIfam" id="NF002116">
    <property type="entry name" value="PRK00951.2-6"/>
    <property type="match status" value="1"/>
</dbReference>
<dbReference type="NCBIfam" id="NF002111">
    <property type="entry name" value="PRK00951.2-1"/>
    <property type="match status" value="1"/>
</dbReference>
<dbReference type="GO" id="GO:0005737">
    <property type="term" value="C:cytoplasm"/>
    <property type="evidence" value="ECO:0007669"/>
    <property type="project" value="UniProtKB-SubCell"/>
</dbReference>
<evidence type="ECO:0000313" key="8">
    <source>
        <dbReference type="EMBL" id="SFS32540.1"/>
    </source>
</evidence>
<dbReference type="SUPFAM" id="SSF54211">
    <property type="entry name" value="Ribosomal protein S5 domain 2-like"/>
    <property type="match status" value="2"/>
</dbReference>
<dbReference type="InterPro" id="IPR020565">
    <property type="entry name" value="ImidazoleglycerP_deHydtase_CS"/>
</dbReference>
<dbReference type="FunFam" id="3.30.230.40:FF:000003">
    <property type="entry name" value="Imidazoleglycerol-phosphate dehydratase HisB"/>
    <property type="match status" value="1"/>
</dbReference>
<comment type="similarity">
    <text evidence="6 7">Belongs to the imidazoleglycerol-phosphate dehydratase family.</text>
</comment>
<dbReference type="InterPro" id="IPR038494">
    <property type="entry name" value="IGPD_sf"/>
</dbReference>
<dbReference type="NCBIfam" id="NF002115">
    <property type="entry name" value="PRK00951.2-5"/>
    <property type="match status" value="1"/>
</dbReference>
<dbReference type="HAMAP" id="MF_00076">
    <property type="entry name" value="HisB"/>
    <property type="match status" value="1"/>
</dbReference>
<dbReference type="PANTHER" id="PTHR23133">
    <property type="entry name" value="IMIDAZOLEGLYCEROL-PHOSPHATE DEHYDRATASE HIS7"/>
    <property type="match status" value="1"/>
</dbReference>
<dbReference type="InterPro" id="IPR000807">
    <property type="entry name" value="ImidazoleglycerolP_deHydtase"/>
</dbReference>
<dbReference type="OrthoDB" id="9790411at2"/>
<dbReference type="Pfam" id="PF00475">
    <property type="entry name" value="IGPD"/>
    <property type="match status" value="1"/>
</dbReference>
<gene>
    <name evidence="6" type="primary">hisB</name>
    <name evidence="8" type="ORF">SAMN05444972_101211</name>
</gene>
<organism evidence="8 9">
    <name type="scientific">Marininema halotolerans</name>
    <dbReference type="NCBI Taxonomy" id="1155944"/>
    <lineage>
        <taxon>Bacteria</taxon>
        <taxon>Bacillati</taxon>
        <taxon>Bacillota</taxon>
        <taxon>Bacilli</taxon>
        <taxon>Bacillales</taxon>
        <taxon>Thermoactinomycetaceae</taxon>
        <taxon>Marininema</taxon>
    </lineage>
</organism>
<name>A0A1I6NXD2_9BACL</name>
<dbReference type="Proteomes" id="UP000198660">
    <property type="component" value="Unassembled WGS sequence"/>
</dbReference>
<dbReference type="PANTHER" id="PTHR23133:SF2">
    <property type="entry name" value="IMIDAZOLEGLYCEROL-PHOSPHATE DEHYDRATASE"/>
    <property type="match status" value="1"/>
</dbReference>
<evidence type="ECO:0000256" key="7">
    <source>
        <dbReference type="RuleBase" id="RU000599"/>
    </source>
</evidence>
<dbReference type="AlphaFoldDB" id="A0A1I6NXD2"/>
<evidence type="ECO:0000313" key="9">
    <source>
        <dbReference type="Proteomes" id="UP000198660"/>
    </source>
</evidence>
<dbReference type="CDD" id="cd07914">
    <property type="entry name" value="IGPD"/>
    <property type="match status" value="1"/>
</dbReference>
<dbReference type="GO" id="GO:0004424">
    <property type="term" value="F:imidazoleglycerol-phosphate dehydratase activity"/>
    <property type="evidence" value="ECO:0007669"/>
    <property type="project" value="UniProtKB-UniRule"/>
</dbReference>
<keyword evidence="6" id="KW-0963">Cytoplasm</keyword>
<dbReference type="Gene3D" id="3.30.230.40">
    <property type="entry name" value="Imidazole glycerol phosphate dehydratase, domain 1"/>
    <property type="match status" value="2"/>
</dbReference>
<evidence type="ECO:0000256" key="1">
    <source>
        <dbReference type="ARBA" id="ARBA00005047"/>
    </source>
</evidence>
<proteinExistence type="inferred from homology"/>
<dbReference type="NCBIfam" id="NF002114">
    <property type="entry name" value="PRK00951.2-4"/>
    <property type="match status" value="1"/>
</dbReference>
<dbReference type="InterPro" id="IPR020568">
    <property type="entry name" value="Ribosomal_Su5_D2-typ_SF"/>
</dbReference>
<dbReference type="PROSITE" id="PS00954">
    <property type="entry name" value="IGP_DEHYDRATASE_1"/>
    <property type="match status" value="1"/>
</dbReference>
<accession>A0A1I6NXD2</accession>
<dbReference type="GO" id="GO:0000105">
    <property type="term" value="P:L-histidine biosynthetic process"/>
    <property type="evidence" value="ECO:0007669"/>
    <property type="project" value="UniProtKB-UniRule"/>
</dbReference>
<keyword evidence="3 6" id="KW-0028">Amino-acid biosynthesis</keyword>
<dbReference type="EMBL" id="FPAA01000001">
    <property type="protein sequence ID" value="SFS32540.1"/>
    <property type="molecule type" value="Genomic_DNA"/>
</dbReference>
<comment type="catalytic activity">
    <reaction evidence="6 7">
        <text>D-erythro-1-(imidazol-4-yl)glycerol 3-phosphate = 3-(imidazol-4-yl)-2-oxopropyl phosphate + H2O</text>
        <dbReference type="Rhea" id="RHEA:11040"/>
        <dbReference type="ChEBI" id="CHEBI:15377"/>
        <dbReference type="ChEBI" id="CHEBI:57766"/>
        <dbReference type="ChEBI" id="CHEBI:58278"/>
        <dbReference type="EC" id="4.2.1.19"/>
    </reaction>
</comment>
<evidence type="ECO:0000256" key="6">
    <source>
        <dbReference type="HAMAP-Rule" id="MF_00076"/>
    </source>
</evidence>
<reference evidence="9" key="1">
    <citation type="submission" date="2016-10" db="EMBL/GenBank/DDBJ databases">
        <authorList>
            <person name="Varghese N."/>
            <person name="Submissions S."/>
        </authorList>
    </citation>
    <scope>NUCLEOTIDE SEQUENCE [LARGE SCALE GENOMIC DNA]</scope>
    <source>
        <strain evidence="9">DSM 45789</strain>
    </source>
</reference>
<dbReference type="UniPathway" id="UPA00031">
    <property type="reaction ID" value="UER00011"/>
</dbReference>
<evidence type="ECO:0000256" key="2">
    <source>
        <dbReference type="ARBA" id="ARBA00016664"/>
    </source>
</evidence>
<keyword evidence="5 6" id="KW-0456">Lyase</keyword>
<comment type="subcellular location">
    <subcellularLocation>
        <location evidence="6 7">Cytoplasm</location>
    </subcellularLocation>
</comment>
<protein>
    <recommendedName>
        <fullName evidence="2 6">Imidazoleglycerol-phosphate dehydratase</fullName>
        <shortName evidence="6">IGPD</shortName>
        <ecNumber evidence="6 7">4.2.1.19</ecNumber>
    </recommendedName>
</protein>
<evidence type="ECO:0000256" key="4">
    <source>
        <dbReference type="ARBA" id="ARBA00023102"/>
    </source>
</evidence>
<dbReference type="PROSITE" id="PS00955">
    <property type="entry name" value="IGP_DEHYDRATASE_2"/>
    <property type="match status" value="1"/>
</dbReference>
<evidence type="ECO:0000256" key="3">
    <source>
        <dbReference type="ARBA" id="ARBA00022605"/>
    </source>
</evidence>
<evidence type="ECO:0000256" key="5">
    <source>
        <dbReference type="ARBA" id="ARBA00023239"/>
    </source>
</evidence>
<comment type="pathway">
    <text evidence="1 6 7">Amino-acid biosynthesis; L-histidine biosynthesis; L-histidine from 5-phospho-alpha-D-ribose 1-diphosphate: step 6/9.</text>
</comment>